<sequence length="57" mass="6537">MQTILVALISGLIFAGWIPACMMMDKLKKGRKKRPFVCQRKRRTQNVVYIQDTPKGA</sequence>
<feature type="transmembrane region" description="Helical" evidence="1">
    <location>
        <begin position="6"/>
        <end position="24"/>
    </location>
</feature>
<evidence type="ECO:0000313" key="3">
    <source>
        <dbReference type="Proteomes" id="UP000632659"/>
    </source>
</evidence>
<dbReference type="EMBL" id="JACRTL010000004">
    <property type="protein sequence ID" value="MBC8611035.1"/>
    <property type="molecule type" value="Genomic_DNA"/>
</dbReference>
<accession>A0A8J6TXD9</accession>
<keyword evidence="3" id="KW-1185">Reference proteome</keyword>
<keyword evidence="1" id="KW-0812">Transmembrane</keyword>
<evidence type="ECO:0000256" key="1">
    <source>
        <dbReference type="SAM" id="Phobius"/>
    </source>
</evidence>
<keyword evidence="1" id="KW-0472">Membrane</keyword>
<dbReference type="AlphaFoldDB" id="A0A8J6TXD9"/>
<reference evidence="2" key="1">
    <citation type="submission" date="2020-08" db="EMBL/GenBank/DDBJ databases">
        <title>Genome public.</title>
        <authorList>
            <person name="Liu C."/>
            <person name="Sun Q."/>
        </authorList>
    </citation>
    <scope>NUCLEOTIDE SEQUENCE</scope>
    <source>
        <strain evidence="2">NSJ-15</strain>
    </source>
</reference>
<dbReference type="RefSeq" id="WP_187536518.1">
    <property type="nucleotide sequence ID" value="NZ_JACRTL010000004.1"/>
</dbReference>
<keyword evidence="1" id="KW-1133">Transmembrane helix</keyword>
<evidence type="ECO:0000313" key="2">
    <source>
        <dbReference type="EMBL" id="MBC8611035.1"/>
    </source>
</evidence>
<name>A0A8J6TXD9_9FIRM</name>
<protein>
    <submittedName>
        <fullName evidence="2">Uncharacterized protein</fullName>
    </submittedName>
</protein>
<comment type="caution">
    <text evidence="2">The sequence shown here is derived from an EMBL/GenBank/DDBJ whole genome shotgun (WGS) entry which is preliminary data.</text>
</comment>
<organism evidence="2 3">
    <name type="scientific">Massiliimalia timonensis</name>
    <dbReference type="NCBI Taxonomy" id="1987501"/>
    <lineage>
        <taxon>Bacteria</taxon>
        <taxon>Bacillati</taxon>
        <taxon>Bacillota</taxon>
        <taxon>Clostridia</taxon>
        <taxon>Eubacteriales</taxon>
        <taxon>Oscillospiraceae</taxon>
        <taxon>Massiliimalia</taxon>
    </lineage>
</organism>
<gene>
    <name evidence="2" type="ORF">H8702_07855</name>
</gene>
<proteinExistence type="predicted"/>
<dbReference type="Proteomes" id="UP000632659">
    <property type="component" value="Unassembled WGS sequence"/>
</dbReference>